<protein>
    <submittedName>
        <fullName evidence="1">Uncharacterized protein</fullName>
    </submittedName>
</protein>
<dbReference type="Proteomes" id="UP000663852">
    <property type="component" value="Unassembled WGS sequence"/>
</dbReference>
<sequence length="72" mass="7914">MLYKSSCSLPITMTVVGWLPFLSTAASYLGKLLGFDGPISIPATLAVYKFVYNPVGISSSNEQIHINYYSNY</sequence>
<dbReference type="EMBL" id="CAJNOJ010000124">
    <property type="protein sequence ID" value="CAF1158627.1"/>
    <property type="molecule type" value="Genomic_DNA"/>
</dbReference>
<gene>
    <name evidence="1" type="ORF">EDS130_LOCUS23015</name>
</gene>
<dbReference type="AlphaFoldDB" id="A0A814T9Y4"/>
<comment type="caution">
    <text evidence="1">The sequence shown here is derived from an EMBL/GenBank/DDBJ whole genome shotgun (WGS) entry which is preliminary data.</text>
</comment>
<proteinExistence type="predicted"/>
<name>A0A814T9Y4_ADIRI</name>
<reference evidence="1" key="1">
    <citation type="submission" date="2021-02" db="EMBL/GenBank/DDBJ databases">
        <authorList>
            <person name="Nowell W R."/>
        </authorList>
    </citation>
    <scope>NUCLEOTIDE SEQUENCE</scope>
</reference>
<evidence type="ECO:0000313" key="2">
    <source>
        <dbReference type="Proteomes" id="UP000663852"/>
    </source>
</evidence>
<evidence type="ECO:0000313" key="1">
    <source>
        <dbReference type="EMBL" id="CAF1158627.1"/>
    </source>
</evidence>
<organism evidence="1 2">
    <name type="scientific">Adineta ricciae</name>
    <name type="common">Rotifer</name>
    <dbReference type="NCBI Taxonomy" id="249248"/>
    <lineage>
        <taxon>Eukaryota</taxon>
        <taxon>Metazoa</taxon>
        <taxon>Spiralia</taxon>
        <taxon>Gnathifera</taxon>
        <taxon>Rotifera</taxon>
        <taxon>Eurotatoria</taxon>
        <taxon>Bdelloidea</taxon>
        <taxon>Adinetida</taxon>
        <taxon>Adinetidae</taxon>
        <taxon>Adineta</taxon>
    </lineage>
</organism>
<accession>A0A814T9Y4</accession>